<sequence length="97" mass="11616">MFFAFSSHLAFHSPCIPSVRQVREMTISQLRSRLLQLEKDRLDKVPVDAAREITRLNSLVVGSRKRRERRERCRKYSLIKREREKWYIALCQGRSHS</sequence>
<organism evidence="1 2">
    <name type="scientific">Portunus trituberculatus</name>
    <name type="common">Swimming crab</name>
    <name type="synonym">Neptunus trituberculatus</name>
    <dbReference type="NCBI Taxonomy" id="210409"/>
    <lineage>
        <taxon>Eukaryota</taxon>
        <taxon>Metazoa</taxon>
        <taxon>Ecdysozoa</taxon>
        <taxon>Arthropoda</taxon>
        <taxon>Crustacea</taxon>
        <taxon>Multicrustacea</taxon>
        <taxon>Malacostraca</taxon>
        <taxon>Eumalacostraca</taxon>
        <taxon>Eucarida</taxon>
        <taxon>Decapoda</taxon>
        <taxon>Pleocyemata</taxon>
        <taxon>Brachyura</taxon>
        <taxon>Eubrachyura</taxon>
        <taxon>Portunoidea</taxon>
        <taxon>Portunidae</taxon>
        <taxon>Portuninae</taxon>
        <taxon>Portunus</taxon>
    </lineage>
</organism>
<evidence type="ECO:0000313" key="2">
    <source>
        <dbReference type="Proteomes" id="UP000324222"/>
    </source>
</evidence>
<name>A0A5B7HQG4_PORTR</name>
<keyword evidence="2" id="KW-1185">Reference proteome</keyword>
<protein>
    <submittedName>
        <fullName evidence="1">Uncharacterized protein</fullName>
    </submittedName>
</protein>
<gene>
    <name evidence="1" type="ORF">E2C01_069595</name>
</gene>
<evidence type="ECO:0000313" key="1">
    <source>
        <dbReference type="EMBL" id="MPC75211.1"/>
    </source>
</evidence>
<comment type="caution">
    <text evidence="1">The sequence shown here is derived from an EMBL/GenBank/DDBJ whole genome shotgun (WGS) entry which is preliminary data.</text>
</comment>
<accession>A0A5B7HQG4</accession>
<dbReference type="AlphaFoldDB" id="A0A5B7HQG4"/>
<dbReference type="Proteomes" id="UP000324222">
    <property type="component" value="Unassembled WGS sequence"/>
</dbReference>
<reference evidence="1 2" key="1">
    <citation type="submission" date="2019-05" db="EMBL/GenBank/DDBJ databases">
        <title>Another draft genome of Portunus trituberculatus and its Hox gene families provides insights of decapod evolution.</title>
        <authorList>
            <person name="Jeong J.-H."/>
            <person name="Song I."/>
            <person name="Kim S."/>
            <person name="Choi T."/>
            <person name="Kim D."/>
            <person name="Ryu S."/>
            <person name="Kim W."/>
        </authorList>
    </citation>
    <scope>NUCLEOTIDE SEQUENCE [LARGE SCALE GENOMIC DNA]</scope>
    <source>
        <tissue evidence="1">Muscle</tissue>
    </source>
</reference>
<dbReference type="EMBL" id="VSRR010040603">
    <property type="protein sequence ID" value="MPC75211.1"/>
    <property type="molecule type" value="Genomic_DNA"/>
</dbReference>
<proteinExistence type="predicted"/>